<protein>
    <recommendedName>
        <fullName evidence="3">Glycoside hydrolase family 57 N-terminal domain-containing protein</fullName>
    </recommendedName>
</protein>
<dbReference type="GO" id="GO:0005975">
    <property type="term" value="P:carbohydrate metabolic process"/>
    <property type="evidence" value="ECO:0007669"/>
    <property type="project" value="InterPro"/>
</dbReference>
<gene>
    <name evidence="4" type="ORF">S01H4_27052</name>
</gene>
<name>X1BXV1_9ZZZZ</name>
<dbReference type="AlphaFoldDB" id="X1BXV1"/>
<dbReference type="SUPFAM" id="SSF88713">
    <property type="entry name" value="Glycoside hydrolase/deacetylase"/>
    <property type="match status" value="1"/>
</dbReference>
<reference evidence="4" key="1">
    <citation type="journal article" date="2014" name="Front. Microbiol.">
        <title>High frequency of phylogenetically diverse reductive dehalogenase-homologous genes in deep subseafloor sedimentary metagenomes.</title>
        <authorList>
            <person name="Kawai M."/>
            <person name="Futagami T."/>
            <person name="Toyoda A."/>
            <person name="Takaki Y."/>
            <person name="Nishi S."/>
            <person name="Hori S."/>
            <person name="Arai W."/>
            <person name="Tsubouchi T."/>
            <person name="Morono Y."/>
            <person name="Uchiyama I."/>
            <person name="Ito T."/>
            <person name="Fujiyama A."/>
            <person name="Inagaki F."/>
            <person name="Takami H."/>
        </authorList>
    </citation>
    <scope>NUCLEOTIDE SEQUENCE</scope>
    <source>
        <strain evidence="4">Expedition CK06-06</strain>
    </source>
</reference>
<proteinExistence type="inferred from homology"/>
<feature type="non-terminal residue" evidence="4">
    <location>
        <position position="110"/>
    </location>
</feature>
<keyword evidence="2" id="KW-0119">Carbohydrate metabolism</keyword>
<accession>X1BXV1</accession>
<dbReference type="Pfam" id="PF03065">
    <property type="entry name" value="Glyco_hydro_57"/>
    <property type="match status" value="1"/>
</dbReference>
<comment type="similarity">
    <text evidence="1">Belongs to the glycosyl hydrolase 57 family.</text>
</comment>
<evidence type="ECO:0000256" key="2">
    <source>
        <dbReference type="ARBA" id="ARBA00023277"/>
    </source>
</evidence>
<dbReference type="EMBL" id="BART01013144">
    <property type="protein sequence ID" value="GAG89003.1"/>
    <property type="molecule type" value="Genomic_DNA"/>
</dbReference>
<evidence type="ECO:0000259" key="3">
    <source>
        <dbReference type="Pfam" id="PF03065"/>
    </source>
</evidence>
<organism evidence="4">
    <name type="scientific">marine sediment metagenome</name>
    <dbReference type="NCBI Taxonomy" id="412755"/>
    <lineage>
        <taxon>unclassified sequences</taxon>
        <taxon>metagenomes</taxon>
        <taxon>ecological metagenomes</taxon>
    </lineage>
</organism>
<dbReference type="Gene3D" id="3.20.110.20">
    <property type="match status" value="1"/>
</dbReference>
<sequence>MTTYWAPMLHAYQPPYQDVGVLRKINKECYKPLFSMLEEHENIKISLNINSNLIEMFHEFDLEDTLELLKNLVSDNKIEILGTAKFHPILPLIPEKEAQNQIRLNEEINR</sequence>
<dbReference type="InterPro" id="IPR011330">
    <property type="entry name" value="Glyco_hydro/deAcase_b/a-brl"/>
</dbReference>
<dbReference type="GO" id="GO:0003824">
    <property type="term" value="F:catalytic activity"/>
    <property type="evidence" value="ECO:0007669"/>
    <property type="project" value="InterPro"/>
</dbReference>
<dbReference type="InterPro" id="IPR004300">
    <property type="entry name" value="Glyco_hydro_57_N"/>
</dbReference>
<evidence type="ECO:0000256" key="1">
    <source>
        <dbReference type="ARBA" id="ARBA00006821"/>
    </source>
</evidence>
<feature type="domain" description="Glycoside hydrolase family 57 N-terminal" evidence="3">
    <location>
        <begin position="22"/>
        <end position="108"/>
    </location>
</feature>
<evidence type="ECO:0000313" key="4">
    <source>
        <dbReference type="EMBL" id="GAG89003.1"/>
    </source>
</evidence>
<comment type="caution">
    <text evidence="4">The sequence shown here is derived from an EMBL/GenBank/DDBJ whole genome shotgun (WGS) entry which is preliminary data.</text>
</comment>